<organism evidence="2 3">
    <name type="scientific">Nesterenkonia aerolata</name>
    <dbReference type="NCBI Taxonomy" id="3074079"/>
    <lineage>
        <taxon>Bacteria</taxon>
        <taxon>Bacillati</taxon>
        <taxon>Actinomycetota</taxon>
        <taxon>Actinomycetes</taxon>
        <taxon>Micrococcales</taxon>
        <taxon>Micrococcaceae</taxon>
        <taxon>Nesterenkonia</taxon>
    </lineage>
</organism>
<dbReference type="EMBL" id="JAVKGR010000022">
    <property type="protein sequence ID" value="MDR8020322.1"/>
    <property type="molecule type" value="Genomic_DNA"/>
</dbReference>
<keyword evidence="1" id="KW-1133">Transmembrane helix</keyword>
<accession>A0ABU2DUZ9</accession>
<dbReference type="Pfam" id="PF16951">
    <property type="entry name" value="MaAIMP_sms"/>
    <property type="match status" value="1"/>
</dbReference>
<evidence type="ECO:0000313" key="3">
    <source>
        <dbReference type="Proteomes" id="UP001251870"/>
    </source>
</evidence>
<gene>
    <name evidence="2" type="ORF">RIL96_12195</name>
</gene>
<name>A0ABU2DUZ9_9MICC</name>
<feature type="transmembrane region" description="Helical" evidence="1">
    <location>
        <begin position="6"/>
        <end position="27"/>
    </location>
</feature>
<keyword evidence="1" id="KW-0472">Membrane</keyword>
<sequence length="34" mass="3738">MDPLAIVMMIVAIVILWGGLIAAAIHLQRHPEED</sequence>
<proteinExistence type="predicted"/>
<comment type="caution">
    <text evidence="2">The sequence shown here is derived from an EMBL/GenBank/DDBJ whole genome shotgun (WGS) entry which is preliminary data.</text>
</comment>
<keyword evidence="1" id="KW-0812">Transmembrane</keyword>
<reference evidence="2 3" key="1">
    <citation type="submission" date="2023-09" db="EMBL/GenBank/DDBJ databases">
        <title>Description of three actinobacteria isolated from air of manufacturing shop in a pharmaceutical factory.</title>
        <authorList>
            <person name="Zhang D.-F."/>
        </authorList>
    </citation>
    <scope>NUCLEOTIDE SEQUENCE [LARGE SCALE GENOMIC DNA]</scope>
    <source>
        <strain evidence="2 3">LY-0111</strain>
    </source>
</reference>
<keyword evidence="3" id="KW-1185">Reference proteome</keyword>
<evidence type="ECO:0000313" key="2">
    <source>
        <dbReference type="EMBL" id="MDR8020322.1"/>
    </source>
</evidence>
<dbReference type="RefSeq" id="WP_310549304.1">
    <property type="nucleotide sequence ID" value="NZ_JAVKGR010000022.1"/>
</dbReference>
<evidence type="ECO:0000256" key="1">
    <source>
        <dbReference type="SAM" id="Phobius"/>
    </source>
</evidence>
<dbReference type="InterPro" id="IPR031596">
    <property type="entry name" value="MaAIMP_sms"/>
</dbReference>
<dbReference type="Proteomes" id="UP001251870">
    <property type="component" value="Unassembled WGS sequence"/>
</dbReference>
<protein>
    <submittedName>
        <fullName evidence="2">Methionine/alanine import family NSS transporter small subunit</fullName>
    </submittedName>
</protein>
<dbReference type="NCBIfam" id="NF033493">
    <property type="entry name" value="MetS_like_NSS"/>
    <property type="match status" value="1"/>
</dbReference>